<evidence type="ECO:0000313" key="4">
    <source>
        <dbReference type="Proteomes" id="UP000789595"/>
    </source>
</evidence>
<evidence type="ECO:0000256" key="1">
    <source>
        <dbReference type="SAM" id="MobiDB-lite"/>
    </source>
</evidence>
<dbReference type="AlphaFoldDB" id="A0A8J2X0K2"/>
<feature type="domain" description="Cyclic nucleotide-binding" evidence="2">
    <location>
        <begin position="138"/>
        <end position="230"/>
    </location>
</feature>
<dbReference type="CDD" id="cd00038">
    <property type="entry name" value="CAP_ED"/>
    <property type="match status" value="2"/>
</dbReference>
<feature type="domain" description="Cyclic nucleotide-binding" evidence="2">
    <location>
        <begin position="293"/>
        <end position="332"/>
    </location>
</feature>
<dbReference type="PROSITE" id="PS00888">
    <property type="entry name" value="CNMP_BINDING_1"/>
    <property type="match status" value="2"/>
</dbReference>
<evidence type="ECO:0000259" key="2">
    <source>
        <dbReference type="PROSITE" id="PS50042"/>
    </source>
</evidence>
<dbReference type="Pfam" id="PF00027">
    <property type="entry name" value="cNMP_binding"/>
    <property type="match status" value="1"/>
</dbReference>
<dbReference type="Proteomes" id="UP000789595">
    <property type="component" value="Unassembled WGS sequence"/>
</dbReference>
<accession>A0A8J2X0K2</accession>
<sequence>MKDRTLQAELWQDAPPYADAQPLGSDRSRFSDHSMVSPVMRRTQREKRERYINPKHPMPKGYDKADIYPSTILERDDYQEACDVVQNYLVMEAMRRAPLARSSEDIAIIMAFLYEVWPKTRELGGECTRRVARMACLRKFAQRQLVVREGDVGATFYIVVNGEAAVIKGGLLTGEHELRGGTKVASLRVGDSFGEAALDEGASPRNATVMATSEFLELLELRKTEYDELLKTYREGEVRRAYFLLRNTPLFMTWAKRRVQRICQLVRRLEIKKGTVIVTQGDVAHDIFFILDGECAVVKDVVRQGINRTATVSAVTDCTLLALDKVEFERVISDGRTGGRRLTVAQRFLQPNDEELNNMLRSIKGEGPIRLVPSIRLSEEDSVREAELASMSSKDPLYKFEKILEKKRLKELEPEKLISPVRRPRVRRPVTASASVDTRCRRRKNGSARNVEGNPSVFSAPAAIWDDPRGRRPSTAGADFMDMSLIRGMSRGDHLNRRRRFAVTSYEKGAALEI</sequence>
<dbReference type="OrthoDB" id="2021138at2759"/>
<comment type="caution">
    <text evidence="3">The sequence shown here is derived from an EMBL/GenBank/DDBJ whole genome shotgun (WGS) entry which is preliminary data.</text>
</comment>
<organism evidence="3 4">
    <name type="scientific">Pelagomonas calceolata</name>
    <dbReference type="NCBI Taxonomy" id="35677"/>
    <lineage>
        <taxon>Eukaryota</taxon>
        <taxon>Sar</taxon>
        <taxon>Stramenopiles</taxon>
        <taxon>Ochrophyta</taxon>
        <taxon>Pelagophyceae</taxon>
        <taxon>Pelagomonadales</taxon>
        <taxon>Pelagomonadaceae</taxon>
        <taxon>Pelagomonas</taxon>
    </lineage>
</organism>
<dbReference type="PANTHER" id="PTHR23011">
    <property type="entry name" value="CYCLIC NUCLEOTIDE-BINDING DOMAIN CONTAINING PROTEIN"/>
    <property type="match status" value="1"/>
</dbReference>
<keyword evidence="4" id="KW-1185">Reference proteome</keyword>
<dbReference type="InterPro" id="IPR018490">
    <property type="entry name" value="cNMP-bd_dom_sf"/>
</dbReference>
<feature type="region of interest" description="Disordered" evidence="1">
    <location>
        <begin position="1"/>
        <end position="44"/>
    </location>
</feature>
<proteinExistence type="predicted"/>
<name>A0A8J2X0K2_9STRA</name>
<feature type="region of interest" description="Disordered" evidence="1">
    <location>
        <begin position="426"/>
        <end position="455"/>
    </location>
</feature>
<dbReference type="EMBL" id="CAKKNE010000005">
    <property type="protein sequence ID" value="CAH0375907.1"/>
    <property type="molecule type" value="Genomic_DNA"/>
</dbReference>
<dbReference type="PROSITE" id="PS50042">
    <property type="entry name" value="CNMP_BINDING_3"/>
    <property type="match status" value="3"/>
</dbReference>
<feature type="domain" description="Cyclic nucleotide-binding" evidence="2">
    <location>
        <begin position="250"/>
        <end position="292"/>
    </location>
</feature>
<dbReference type="PANTHER" id="PTHR23011:SF28">
    <property type="entry name" value="CYCLIC NUCLEOTIDE-BINDING DOMAIN CONTAINING PROTEIN"/>
    <property type="match status" value="1"/>
</dbReference>
<evidence type="ECO:0000313" key="3">
    <source>
        <dbReference type="EMBL" id="CAH0375907.1"/>
    </source>
</evidence>
<dbReference type="Gene3D" id="2.60.120.10">
    <property type="entry name" value="Jelly Rolls"/>
    <property type="match status" value="2"/>
</dbReference>
<reference evidence="3" key="1">
    <citation type="submission" date="2021-11" db="EMBL/GenBank/DDBJ databases">
        <authorList>
            <consortium name="Genoscope - CEA"/>
            <person name="William W."/>
        </authorList>
    </citation>
    <scope>NUCLEOTIDE SEQUENCE</scope>
</reference>
<dbReference type="InterPro" id="IPR014710">
    <property type="entry name" value="RmlC-like_jellyroll"/>
</dbReference>
<dbReference type="SMART" id="SM00100">
    <property type="entry name" value="cNMP"/>
    <property type="match status" value="2"/>
</dbReference>
<dbReference type="InterPro" id="IPR018488">
    <property type="entry name" value="cNMP-bd_CS"/>
</dbReference>
<gene>
    <name evidence="3" type="ORF">PECAL_5P04560</name>
</gene>
<dbReference type="SUPFAM" id="SSF51206">
    <property type="entry name" value="cAMP-binding domain-like"/>
    <property type="match status" value="2"/>
</dbReference>
<protein>
    <recommendedName>
        <fullName evidence="2">Cyclic nucleotide-binding domain-containing protein</fullName>
    </recommendedName>
</protein>
<dbReference type="InterPro" id="IPR000595">
    <property type="entry name" value="cNMP-bd_dom"/>
</dbReference>